<dbReference type="EMBL" id="LNZH02000186">
    <property type="protein sequence ID" value="OCB87956.1"/>
    <property type="molecule type" value="Genomic_DNA"/>
</dbReference>
<keyword evidence="3 8" id="KW-0813">Transport</keyword>
<evidence type="ECO:0000256" key="5">
    <source>
        <dbReference type="ARBA" id="ARBA00022989"/>
    </source>
</evidence>
<dbReference type="InterPro" id="IPR003663">
    <property type="entry name" value="Sugar/inositol_transpt"/>
</dbReference>
<comment type="similarity">
    <text evidence="2 8">Belongs to the major facilitator superfamily. Sugar transporter (TC 2.A.1.1) family.</text>
</comment>
<organism evidence="11 12">
    <name type="scientific">Sanghuangporus baumii</name>
    <name type="common">Phellinus baumii</name>
    <dbReference type="NCBI Taxonomy" id="108892"/>
    <lineage>
        <taxon>Eukaryota</taxon>
        <taxon>Fungi</taxon>
        <taxon>Dikarya</taxon>
        <taxon>Basidiomycota</taxon>
        <taxon>Agaricomycotina</taxon>
        <taxon>Agaricomycetes</taxon>
        <taxon>Hymenochaetales</taxon>
        <taxon>Hymenochaetaceae</taxon>
        <taxon>Sanghuangporus</taxon>
    </lineage>
</organism>
<dbReference type="PROSITE" id="PS00216">
    <property type="entry name" value="SUGAR_TRANSPORT_1"/>
    <property type="match status" value="1"/>
</dbReference>
<dbReference type="InterPro" id="IPR036259">
    <property type="entry name" value="MFS_trans_sf"/>
</dbReference>
<comment type="caution">
    <text evidence="11">The sequence shown here is derived from an EMBL/GenBank/DDBJ whole genome shotgun (WGS) entry which is preliminary data.</text>
</comment>
<accession>A0A9Q5HXQ4</accession>
<dbReference type="NCBIfam" id="TIGR00879">
    <property type="entry name" value="SP"/>
    <property type="match status" value="1"/>
</dbReference>
<dbReference type="PANTHER" id="PTHR48022:SF36">
    <property type="entry name" value="LACTOSE PERMEASE, PUTATIVE (AFU_ORTHOLOGUE AFUA_1G17310)-RELATED"/>
    <property type="match status" value="1"/>
</dbReference>
<feature type="transmembrane region" description="Helical" evidence="9">
    <location>
        <begin position="460"/>
        <end position="480"/>
    </location>
</feature>
<dbReference type="InterPro" id="IPR050360">
    <property type="entry name" value="MFS_Sugar_Transporters"/>
</dbReference>
<keyword evidence="4 9" id="KW-0812">Transmembrane</keyword>
<dbReference type="Pfam" id="PF00083">
    <property type="entry name" value="Sugar_tr"/>
    <property type="match status" value="1"/>
</dbReference>
<protein>
    <submittedName>
        <fullName evidence="11">General substrate transporter</fullName>
    </submittedName>
</protein>
<gene>
    <name evidence="11" type="ORF">A7U60_g4913</name>
</gene>
<dbReference type="AlphaFoldDB" id="A0A9Q5HXQ4"/>
<feature type="transmembrane region" description="Helical" evidence="9">
    <location>
        <begin position="105"/>
        <end position="126"/>
    </location>
</feature>
<evidence type="ECO:0000256" key="1">
    <source>
        <dbReference type="ARBA" id="ARBA00004141"/>
    </source>
</evidence>
<feature type="transmembrane region" description="Helical" evidence="9">
    <location>
        <begin position="319"/>
        <end position="343"/>
    </location>
</feature>
<name>A0A9Q5HXQ4_SANBA</name>
<evidence type="ECO:0000313" key="12">
    <source>
        <dbReference type="Proteomes" id="UP000757232"/>
    </source>
</evidence>
<sequence>MSSSRASESIASIEKELKIEEPETYVKPSLAAVPEDAELKEAHNPAFAAALVQGRTDPFSWNALVIYACSAVAFICACSSGYDSSLMTSINGMRAYQTRFNQGKLDVSTGIVFSIYQIGQLGGSLWAGIFADRFGRRAAMFAGNAIILAATVILACATNRGMFIAGRFILGMGVSVAIIAAPTFAVEIAPPQWRGRITALYNTGYFGGAIPAAGISLATERLNNDWSWRIPVLIQLIPALIVMSAVFFLPESPRWLYLHHREADAFALLAKYHGNGSAENPIVKLQIEEFKENIQQNASDKRWWDFRALVATHNARWRALMVILMGIFGQWSGNGLGYFNLSIYESLGYDKQMQFNMNLINQCMSAISAWTATALEDRMPRRRVLTWGTFGCSLMLAANAAFSAAWASFGDGPKNLNIGRAGAAFYMLFGVVYAFTYTPLQALYPAECLETTTRAKGLSMKIFVIGCTSFISLFCSPIAFGQIGWKYILVFVFWDAFEAVIWYFFCVETCGYTLEELDEIFSATNPVKASNRTKKIAVKENQVIVVEDD</sequence>
<evidence type="ECO:0000256" key="8">
    <source>
        <dbReference type="RuleBase" id="RU003346"/>
    </source>
</evidence>
<dbReference type="SUPFAM" id="SSF103473">
    <property type="entry name" value="MFS general substrate transporter"/>
    <property type="match status" value="1"/>
</dbReference>
<feature type="transmembrane region" description="Helical" evidence="9">
    <location>
        <begin position="421"/>
        <end position="440"/>
    </location>
</feature>
<reference evidence="11" key="1">
    <citation type="submission" date="2016-06" db="EMBL/GenBank/DDBJ databases">
        <title>Draft Genome sequence of the fungus Inonotus baumii.</title>
        <authorList>
            <person name="Zhu H."/>
            <person name="Lin W."/>
        </authorList>
    </citation>
    <scope>NUCLEOTIDE SEQUENCE</scope>
    <source>
        <strain evidence="11">821</strain>
    </source>
</reference>
<evidence type="ECO:0000256" key="4">
    <source>
        <dbReference type="ARBA" id="ARBA00022692"/>
    </source>
</evidence>
<keyword evidence="6 9" id="KW-0472">Membrane</keyword>
<feature type="transmembrane region" description="Helical" evidence="9">
    <location>
        <begin position="168"/>
        <end position="186"/>
    </location>
</feature>
<dbReference type="FunFam" id="1.20.1250.20:FF:000134">
    <property type="entry name" value="MFS sugar transporter protein"/>
    <property type="match status" value="1"/>
</dbReference>
<evidence type="ECO:0000256" key="7">
    <source>
        <dbReference type="ARBA" id="ARBA00049119"/>
    </source>
</evidence>
<evidence type="ECO:0000256" key="3">
    <source>
        <dbReference type="ARBA" id="ARBA00022448"/>
    </source>
</evidence>
<feature type="transmembrane region" description="Helical" evidence="9">
    <location>
        <begin position="230"/>
        <end position="249"/>
    </location>
</feature>
<evidence type="ECO:0000256" key="9">
    <source>
        <dbReference type="SAM" id="Phobius"/>
    </source>
</evidence>
<proteinExistence type="inferred from homology"/>
<dbReference type="PROSITE" id="PS50850">
    <property type="entry name" value="MFS"/>
    <property type="match status" value="1"/>
</dbReference>
<feature type="transmembrane region" description="Helical" evidence="9">
    <location>
        <begin position="138"/>
        <end position="156"/>
    </location>
</feature>
<dbReference type="InterPro" id="IPR005829">
    <property type="entry name" value="Sugar_transporter_CS"/>
</dbReference>
<dbReference type="InterPro" id="IPR005828">
    <property type="entry name" value="MFS_sugar_transport-like"/>
</dbReference>
<dbReference type="GO" id="GO:0005351">
    <property type="term" value="F:carbohydrate:proton symporter activity"/>
    <property type="evidence" value="ECO:0007669"/>
    <property type="project" value="TreeGrafter"/>
</dbReference>
<feature type="transmembrane region" description="Helical" evidence="9">
    <location>
        <begin position="487"/>
        <end position="505"/>
    </location>
</feature>
<keyword evidence="12" id="KW-1185">Reference proteome</keyword>
<evidence type="ECO:0000256" key="6">
    <source>
        <dbReference type="ARBA" id="ARBA00023136"/>
    </source>
</evidence>
<evidence type="ECO:0000259" key="10">
    <source>
        <dbReference type="PROSITE" id="PS50850"/>
    </source>
</evidence>
<comment type="catalytic activity">
    <reaction evidence="7">
        <text>myo-inositol(out) + H(+)(out) = myo-inositol(in) + H(+)(in)</text>
        <dbReference type="Rhea" id="RHEA:60364"/>
        <dbReference type="ChEBI" id="CHEBI:15378"/>
        <dbReference type="ChEBI" id="CHEBI:17268"/>
    </reaction>
</comment>
<feature type="transmembrane region" description="Helical" evidence="9">
    <location>
        <begin position="64"/>
        <end position="84"/>
    </location>
</feature>
<feature type="domain" description="Major facilitator superfamily (MFS) profile" evidence="10">
    <location>
        <begin position="69"/>
        <end position="510"/>
    </location>
</feature>
<dbReference type="GO" id="GO:0016020">
    <property type="term" value="C:membrane"/>
    <property type="evidence" value="ECO:0007669"/>
    <property type="project" value="UniProtKB-SubCell"/>
</dbReference>
<keyword evidence="5 9" id="KW-1133">Transmembrane helix</keyword>
<feature type="transmembrane region" description="Helical" evidence="9">
    <location>
        <begin position="198"/>
        <end position="218"/>
    </location>
</feature>
<comment type="subcellular location">
    <subcellularLocation>
        <location evidence="1">Membrane</location>
        <topology evidence="1">Multi-pass membrane protein</topology>
    </subcellularLocation>
</comment>
<dbReference type="Proteomes" id="UP000757232">
    <property type="component" value="Unassembled WGS sequence"/>
</dbReference>
<dbReference type="Gene3D" id="1.20.1250.20">
    <property type="entry name" value="MFS general substrate transporter like domains"/>
    <property type="match status" value="1"/>
</dbReference>
<feature type="transmembrane region" description="Helical" evidence="9">
    <location>
        <begin position="387"/>
        <end position="409"/>
    </location>
</feature>
<evidence type="ECO:0000256" key="2">
    <source>
        <dbReference type="ARBA" id="ARBA00010992"/>
    </source>
</evidence>
<dbReference type="OrthoDB" id="6133115at2759"/>
<dbReference type="PANTHER" id="PTHR48022">
    <property type="entry name" value="PLASTIDIC GLUCOSE TRANSPORTER 4"/>
    <property type="match status" value="1"/>
</dbReference>
<dbReference type="InterPro" id="IPR020846">
    <property type="entry name" value="MFS_dom"/>
</dbReference>
<evidence type="ECO:0000313" key="11">
    <source>
        <dbReference type="EMBL" id="OCB87956.1"/>
    </source>
</evidence>